<dbReference type="Pfam" id="PF02397">
    <property type="entry name" value="Bac_transf"/>
    <property type="match status" value="1"/>
</dbReference>
<evidence type="ECO:0000256" key="5">
    <source>
        <dbReference type="ARBA" id="ARBA00022989"/>
    </source>
</evidence>
<evidence type="ECO:0000259" key="8">
    <source>
        <dbReference type="Pfam" id="PF02397"/>
    </source>
</evidence>
<keyword evidence="6 7" id="KW-0472">Membrane</keyword>
<evidence type="ECO:0000313" key="9">
    <source>
        <dbReference type="EMBL" id="PCJ27290.1"/>
    </source>
</evidence>
<dbReference type="NCBIfam" id="TIGR03013">
    <property type="entry name" value="EpsB_2"/>
    <property type="match status" value="1"/>
</dbReference>
<dbReference type="PANTHER" id="PTHR30576:SF0">
    <property type="entry name" value="UNDECAPRENYL-PHOSPHATE N-ACETYLGALACTOSAMINYL 1-PHOSPHATE TRANSFERASE-RELATED"/>
    <property type="match status" value="1"/>
</dbReference>
<accession>A0A2A5B7F8</accession>
<feature type="transmembrane region" description="Helical" evidence="7">
    <location>
        <begin position="140"/>
        <end position="159"/>
    </location>
</feature>
<reference evidence="10" key="1">
    <citation type="submission" date="2017-08" db="EMBL/GenBank/DDBJ databases">
        <title>A dynamic microbial community with high functional redundancy inhabits the cold, oxic subseafloor aquifer.</title>
        <authorList>
            <person name="Tully B.J."/>
            <person name="Wheat C.G."/>
            <person name="Glazer B.T."/>
            <person name="Huber J.A."/>
        </authorList>
    </citation>
    <scope>NUCLEOTIDE SEQUENCE [LARGE SCALE GENOMIC DNA]</scope>
</reference>
<dbReference type="Proteomes" id="UP000218327">
    <property type="component" value="Unassembled WGS sequence"/>
</dbReference>
<dbReference type="InterPro" id="IPR017475">
    <property type="entry name" value="EPS_sugar_tfrase"/>
</dbReference>
<evidence type="ECO:0000256" key="7">
    <source>
        <dbReference type="SAM" id="Phobius"/>
    </source>
</evidence>
<comment type="caution">
    <text evidence="9">The sequence shown here is derived from an EMBL/GenBank/DDBJ whole genome shotgun (WGS) entry which is preliminary data.</text>
</comment>
<dbReference type="AlphaFoldDB" id="A0A2A5B7F8"/>
<keyword evidence="5 7" id="KW-1133">Transmembrane helix</keyword>
<keyword evidence="3" id="KW-0808">Transferase</keyword>
<comment type="similarity">
    <text evidence="2">Belongs to the bacterial sugar transferase family.</text>
</comment>
<gene>
    <name evidence="9" type="ORF">COA96_03645</name>
</gene>
<evidence type="ECO:0000256" key="6">
    <source>
        <dbReference type="ARBA" id="ARBA00023136"/>
    </source>
</evidence>
<comment type="subcellular location">
    <subcellularLocation>
        <location evidence="1">Membrane</location>
        <topology evidence="1">Multi-pass membrane protein</topology>
    </subcellularLocation>
</comment>
<feature type="transmembrane region" description="Helical" evidence="7">
    <location>
        <begin position="113"/>
        <end position="134"/>
    </location>
</feature>
<dbReference type="EMBL" id="NVVJ01000007">
    <property type="protein sequence ID" value="PCJ27290.1"/>
    <property type="molecule type" value="Genomic_DNA"/>
</dbReference>
<sequence>MGQPVIDQIWHIESKKLSSLKIHMATFKLFNNHINVTFIFLAVCEALILYCSIFVAVAIRFGTFDFDSDVVVAGVGSLSLKAAVFALVHMLFMTALGLYQVEQFRGKTGFVQMISRVIVSLFLVSIVLIVLFYIFPSIRLGRGIIAIAFLVVLASLIIVRRIFLGTVDGNVFVSNILVFGVGKNAASLFASNENYKPSPGYRLKGFVNTPVQEKVVPDHLIIELGESLLVQATKLGVNEIVVALDDRRQGYPVQHLLDCKLAGIQITDPVSFLEREQGKVNLALMNPSWMIFSDGFTVSWFKTALSRFFDIAASLSILILTAPILLITAFLIALESGFKEPIFYRQQRVGKNGENFDLLKFRSMQVNAEKGGAQWAAKNDARVTSVGKFIRKVRIDEVPQILNILKGDMRLVGPRPERPEFVNKLSKTISMYSQRHSVKPGLAGWAQLKYPYGATEQDAYEKLQYDLYYIKNANPVMDFFILLQTLEVVIFGKGVR</sequence>
<dbReference type="InterPro" id="IPR017464">
    <property type="entry name" value="Sugar_tfrase_EpsB_2"/>
</dbReference>
<evidence type="ECO:0000256" key="3">
    <source>
        <dbReference type="ARBA" id="ARBA00022679"/>
    </source>
</evidence>
<dbReference type="NCBIfam" id="TIGR03025">
    <property type="entry name" value="EPS_sugtrans"/>
    <property type="match status" value="1"/>
</dbReference>
<feature type="transmembrane region" description="Helical" evidence="7">
    <location>
        <begin position="38"/>
        <end position="62"/>
    </location>
</feature>
<keyword evidence="4 7" id="KW-0812">Transmembrane</keyword>
<dbReference type="PANTHER" id="PTHR30576">
    <property type="entry name" value="COLANIC BIOSYNTHESIS UDP-GLUCOSE LIPID CARRIER TRANSFERASE"/>
    <property type="match status" value="1"/>
</dbReference>
<feature type="domain" description="Bacterial sugar transferase" evidence="8">
    <location>
        <begin position="307"/>
        <end position="490"/>
    </location>
</feature>
<evidence type="ECO:0000256" key="2">
    <source>
        <dbReference type="ARBA" id="ARBA00006464"/>
    </source>
</evidence>
<protein>
    <recommendedName>
        <fullName evidence="8">Bacterial sugar transferase domain-containing protein</fullName>
    </recommendedName>
</protein>
<dbReference type="GO" id="GO:0016020">
    <property type="term" value="C:membrane"/>
    <property type="evidence" value="ECO:0007669"/>
    <property type="project" value="UniProtKB-SubCell"/>
</dbReference>
<evidence type="ECO:0000256" key="4">
    <source>
        <dbReference type="ARBA" id="ARBA00022692"/>
    </source>
</evidence>
<dbReference type="InterPro" id="IPR003362">
    <property type="entry name" value="Bact_transf"/>
</dbReference>
<dbReference type="GO" id="GO:0016780">
    <property type="term" value="F:phosphotransferase activity, for other substituted phosphate groups"/>
    <property type="evidence" value="ECO:0007669"/>
    <property type="project" value="TreeGrafter"/>
</dbReference>
<organism evidence="9 10">
    <name type="scientific">SAR86 cluster bacterium</name>
    <dbReference type="NCBI Taxonomy" id="2030880"/>
    <lineage>
        <taxon>Bacteria</taxon>
        <taxon>Pseudomonadati</taxon>
        <taxon>Pseudomonadota</taxon>
        <taxon>Gammaproteobacteria</taxon>
        <taxon>SAR86 cluster</taxon>
    </lineage>
</organism>
<feature type="transmembrane region" description="Helical" evidence="7">
    <location>
        <begin position="311"/>
        <end position="334"/>
    </location>
</feature>
<evidence type="ECO:0000313" key="10">
    <source>
        <dbReference type="Proteomes" id="UP000218327"/>
    </source>
</evidence>
<name>A0A2A5B7F8_9GAMM</name>
<proteinExistence type="inferred from homology"/>
<evidence type="ECO:0000256" key="1">
    <source>
        <dbReference type="ARBA" id="ARBA00004141"/>
    </source>
</evidence>